<proteinExistence type="predicted"/>
<accession>A0ABX1PSN4</accession>
<sequence length="74" mass="8207">MDDLLTLSEVMQSTRRSKASIYRDIEAGRLDPPVKTGPRSIRFRRTSLIAWLNSRPPAEIGKAQSRAALTGAPK</sequence>
<dbReference type="RefSeq" id="WP_169119754.1">
    <property type="nucleotide sequence ID" value="NZ_WTVG02000036.1"/>
</dbReference>
<gene>
    <name evidence="2" type="ORF">GO606_17285</name>
</gene>
<dbReference type="InterPro" id="IPR041657">
    <property type="entry name" value="HTH_17"/>
</dbReference>
<dbReference type="Gene3D" id="1.10.238.160">
    <property type="match status" value="1"/>
</dbReference>
<dbReference type="Pfam" id="PF12728">
    <property type="entry name" value="HTH_17"/>
    <property type="match status" value="1"/>
</dbReference>
<reference evidence="2" key="1">
    <citation type="submission" date="2019-12" db="EMBL/GenBank/DDBJ databases">
        <title>Comparative genomics gives insights into the taxonomy of the Azoarcus-Aromatoleum group and reveals separate origins of nif in the plant-associated Azoarcus and non-plant-associated Aromatoleum sub-groups.</title>
        <authorList>
            <person name="Lafos M."/>
            <person name="Maluk M."/>
            <person name="Batista M."/>
            <person name="Junghare M."/>
            <person name="Carmona M."/>
            <person name="Faoro H."/>
            <person name="Cruz L.M."/>
            <person name="Battistoni F."/>
            <person name="De Souza E."/>
            <person name="Pedrosa F."/>
            <person name="Chen W.-M."/>
            <person name="Poole P.S."/>
            <person name="Dixon R.A."/>
            <person name="James E.K."/>
        </authorList>
    </citation>
    <scope>NUCLEOTIDE SEQUENCE</scope>
    <source>
        <strain evidence="2">LuFRes1</strain>
    </source>
</reference>
<comment type="caution">
    <text evidence="2">The sequence shown here is derived from an EMBL/GenBank/DDBJ whole genome shotgun (WGS) entry which is preliminary data.</text>
</comment>
<dbReference type="EMBL" id="WTVG01000070">
    <property type="protein sequence ID" value="NMG26431.1"/>
    <property type="molecule type" value="Genomic_DNA"/>
</dbReference>
<evidence type="ECO:0000259" key="1">
    <source>
        <dbReference type="Pfam" id="PF12728"/>
    </source>
</evidence>
<feature type="domain" description="Helix-turn-helix" evidence="1">
    <location>
        <begin position="4"/>
        <end position="55"/>
    </location>
</feature>
<protein>
    <submittedName>
        <fullName evidence="2">Helix-turn-helix domain-containing protein</fullName>
    </submittedName>
</protein>
<evidence type="ECO:0000313" key="2">
    <source>
        <dbReference type="EMBL" id="NMG26431.1"/>
    </source>
</evidence>
<name>A0ABX1PSN4_9RHOO</name>
<evidence type="ECO:0000313" key="3">
    <source>
        <dbReference type="Proteomes" id="UP000615989"/>
    </source>
</evidence>
<keyword evidence="3" id="KW-1185">Reference proteome</keyword>
<organism evidence="2 3">
    <name type="scientific">Aromatoleum anaerobium</name>
    <dbReference type="NCBI Taxonomy" id="182180"/>
    <lineage>
        <taxon>Bacteria</taxon>
        <taxon>Pseudomonadati</taxon>
        <taxon>Pseudomonadota</taxon>
        <taxon>Betaproteobacteria</taxon>
        <taxon>Rhodocyclales</taxon>
        <taxon>Rhodocyclaceae</taxon>
        <taxon>Aromatoleum</taxon>
    </lineage>
</organism>
<dbReference type="Proteomes" id="UP000615989">
    <property type="component" value="Unassembled WGS sequence"/>
</dbReference>